<gene>
    <name evidence="2" type="ORF">L207DRAFT_98691</name>
</gene>
<evidence type="ECO:0000256" key="1">
    <source>
        <dbReference type="SAM" id="MobiDB-lite"/>
    </source>
</evidence>
<dbReference type="OrthoDB" id="2823490at2759"/>
<dbReference type="STRING" id="1149755.A0A2J6RBU0"/>
<proteinExistence type="predicted"/>
<protein>
    <submittedName>
        <fullName evidence="2">Uncharacterized protein</fullName>
    </submittedName>
</protein>
<evidence type="ECO:0000313" key="3">
    <source>
        <dbReference type="Proteomes" id="UP000235786"/>
    </source>
</evidence>
<reference evidence="2 3" key="1">
    <citation type="submission" date="2016-04" db="EMBL/GenBank/DDBJ databases">
        <title>A degradative enzymes factory behind the ericoid mycorrhizal symbiosis.</title>
        <authorList>
            <consortium name="DOE Joint Genome Institute"/>
            <person name="Martino E."/>
            <person name="Morin E."/>
            <person name="Grelet G."/>
            <person name="Kuo A."/>
            <person name="Kohler A."/>
            <person name="Daghino S."/>
            <person name="Barry K."/>
            <person name="Choi C."/>
            <person name="Cichocki N."/>
            <person name="Clum A."/>
            <person name="Copeland A."/>
            <person name="Hainaut M."/>
            <person name="Haridas S."/>
            <person name="Labutti K."/>
            <person name="Lindquist E."/>
            <person name="Lipzen A."/>
            <person name="Khouja H.-R."/>
            <person name="Murat C."/>
            <person name="Ohm R."/>
            <person name="Olson A."/>
            <person name="Spatafora J."/>
            <person name="Veneault-Fourrey C."/>
            <person name="Henrissat B."/>
            <person name="Grigoriev I."/>
            <person name="Martin F."/>
            <person name="Perotto S."/>
        </authorList>
    </citation>
    <scope>NUCLEOTIDE SEQUENCE [LARGE SCALE GENOMIC DNA]</scope>
    <source>
        <strain evidence="2 3">F</strain>
    </source>
</reference>
<dbReference type="EMBL" id="KZ613951">
    <property type="protein sequence ID" value="PMD35981.1"/>
    <property type="molecule type" value="Genomic_DNA"/>
</dbReference>
<dbReference type="Proteomes" id="UP000235786">
    <property type="component" value="Unassembled WGS sequence"/>
</dbReference>
<sequence length="186" mass="20976">MKARWLLQGCGGEPVQLTWSLYSLIERALKAGPVGRRTHKSDRKISIKEFIIDVKTPNPDSPLNPTYLLNSIISDIKTLLRMRYDTAKYGTLLYERIGKIKVLMDGELHKEWNLAKQLVKVPLDGLFGNYAQLGRQALFARWKQSVLQSRVELEVDLPIVSPEKGKRGGNRSSASSADSSLLVSRR</sequence>
<evidence type="ECO:0000313" key="2">
    <source>
        <dbReference type="EMBL" id="PMD35981.1"/>
    </source>
</evidence>
<name>A0A2J6RBU0_HYAVF</name>
<dbReference type="AlphaFoldDB" id="A0A2J6RBU0"/>
<feature type="region of interest" description="Disordered" evidence="1">
    <location>
        <begin position="164"/>
        <end position="186"/>
    </location>
</feature>
<accession>A0A2J6RBU0</accession>
<organism evidence="2 3">
    <name type="scientific">Hyaloscypha variabilis (strain UAMH 11265 / GT02V1 / F)</name>
    <name type="common">Meliniomyces variabilis</name>
    <dbReference type="NCBI Taxonomy" id="1149755"/>
    <lineage>
        <taxon>Eukaryota</taxon>
        <taxon>Fungi</taxon>
        <taxon>Dikarya</taxon>
        <taxon>Ascomycota</taxon>
        <taxon>Pezizomycotina</taxon>
        <taxon>Leotiomycetes</taxon>
        <taxon>Helotiales</taxon>
        <taxon>Hyaloscyphaceae</taxon>
        <taxon>Hyaloscypha</taxon>
        <taxon>Hyaloscypha variabilis</taxon>
    </lineage>
</organism>
<keyword evidence="3" id="KW-1185">Reference proteome</keyword>
<feature type="compositionally biased region" description="Low complexity" evidence="1">
    <location>
        <begin position="172"/>
        <end position="186"/>
    </location>
</feature>